<accession>F8L9M1</accession>
<evidence type="ECO:0000256" key="4">
    <source>
        <dbReference type="ARBA" id="ARBA00022723"/>
    </source>
</evidence>
<dbReference type="PROSITE" id="PS01217">
    <property type="entry name" value="SUCCINYL_COA_LIG_3"/>
    <property type="match status" value="1"/>
</dbReference>
<comment type="caution">
    <text evidence="7">Lacks conserved residue(s) required for the propagation of feature annotation.</text>
</comment>
<keyword evidence="5 7" id="KW-0547">Nucleotide-binding</keyword>
<evidence type="ECO:0000256" key="6">
    <source>
        <dbReference type="ARBA" id="ARBA00022842"/>
    </source>
</evidence>
<dbReference type="PANTHER" id="PTHR11815:SF10">
    <property type="entry name" value="SUCCINATE--COA LIGASE [GDP-FORMING] SUBUNIT BETA, MITOCHONDRIAL"/>
    <property type="match status" value="1"/>
</dbReference>
<dbReference type="PROSITE" id="PS50975">
    <property type="entry name" value="ATP_GRASP"/>
    <property type="match status" value="1"/>
</dbReference>
<dbReference type="EC" id="6.2.1.5" evidence="7"/>
<dbReference type="FunFam" id="3.30.470.20:FF:000002">
    <property type="entry name" value="Succinate--CoA ligase [ADP-forming] subunit beta"/>
    <property type="match status" value="1"/>
</dbReference>
<reference evidence="10 11" key="1">
    <citation type="journal article" date="2011" name="Mol. Biol. Evol.">
        <title>Unity in variety--the pan-genome of the Chlamydiae.</title>
        <authorList>
            <person name="Collingro A."/>
            <person name="Tischler P."/>
            <person name="Weinmaier T."/>
            <person name="Penz T."/>
            <person name="Heinz E."/>
            <person name="Brunham R.C."/>
            <person name="Read T.D."/>
            <person name="Bavoil P.M."/>
            <person name="Sachse K."/>
            <person name="Kahane S."/>
            <person name="Friedman M.G."/>
            <person name="Rattei T."/>
            <person name="Myers G.S."/>
            <person name="Horn M."/>
        </authorList>
    </citation>
    <scope>NUCLEOTIDE SEQUENCE [LARGE SCALE GENOMIC DNA]</scope>
    <source>
        <strain evidence="11">ATCC VR-1471 / Z</strain>
    </source>
</reference>
<dbReference type="FunFam" id="3.40.50.261:FF:000001">
    <property type="entry name" value="Succinate--CoA ligase [ADP-forming] subunit beta"/>
    <property type="match status" value="1"/>
</dbReference>
<evidence type="ECO:0000313" key="11">
    <source>
        <dbReference type="Proteomes" id="UP000000496"/>
    </source>
</evidence>
<dbReference type="GO" id="GO:0004776">
    <property type="term" value="F:succinate-CoA ligase (GDP-forming) activity"/>
    <property type="evidence" value="ECO:0007669"/>
    <property type="project" value="RHEA"/>
</dbReference>
<feature type="binding site" evidence="7">
    <location>
        <position position="213"/>
    </location>
    <ligand>
        <name>Mg(2+)</name>
        <dbReference type="ChEBI" id="CHEBI:18420"/>
    </ligand>
</feature>
<dbReference type="InterPro" id="IPR013650">
    <property type="entry name" value="ATP-grasp_succ-CoA_synth-type"/>
</dbReference>
<comment type="similarity">
    <text evidence="1 7">Belongs to the succinate/malate CoA ligase beta subunit family.</text>
</comment>
<dbReference type="InterPro" id="IPR011761">
    <property type="entry name" value="ATP-grasp"/>
</dbReference>
<keyword evidence="6 7" id="KW-0460">Magnesium</keyword>
<dbReference type="GO" id="GO:0005829">
    <property type="term" value="C:cytosol"/>
    <property type="evidence" value="ECO:0007669"/>
    <property type="project" value="TreeGrafter"/>
</dbReference>
<comment type="catalytic activity">
    <reaction evidence="7">
        <text>GTP + succinate + CoA = succinyl-CoA + GDP + phosphate</text>
        <dbReference type="Rhea" id="RHEA:22120"/>
        <dbReference type="ChEBI" id="CHEBI:30031"/>
        <dbReference type="ChEBI" id="CHEBI:37565"/>
        <dbReference type="ChEBI" id="CHEBI:43474"/>
        <dbReference type="ChEBI" id="CHEBI:57287"/>
        <dbReference type="ChEBI" id="CHEBI:57292"/>
        <dbReference type="ChEBI" id="CHEBI:58189"/>
    </reaction>
</comment>
<protein>
    <recommendedName>
        <fullName evidence="7">Succinate--CoA ligase [ADP-forming] subunit beta</fullName>
        <ecNumber evidence="7">6.2.1.5</ecNumber>
    </recommendedName>
    <alternativeName>
        <fullName evidence="7">Succinyl-CoA synthetase subunit beta</fullName>
        <shortName evidence="7">SCS-beta</shortName>
    </alternativeName>
</protein>
<dbReference type="InterPro" id="IPR005811">
    <property type="entry name" value="SUCC_ACL_C"/>
</dbReference>
<dbReference type="InterPro" id="IPR017866">
    <property type="entry name" value="Succ-CoA_synthase_bsu_CS"/>
</dbReference>
<evidence type="ECO:0000313" key="10">
    <source>
        <dbReference type="EMBL" id="CCB89558.1"/>
    </source>
</evidence>
<dbReference type="NCBIfam" id="NF001913">
    <property type="entry name" value="PRK00696.1"/>
    <property type="match status" value="1"/>
</dbReference>
<evidence type="ECO:0000256" key="1">
    <source>
        <dbReference type="ARBA" id="ARBA00009182"/>
    </source>
</evidence>
<feature type="domain" description="ATP-grasp" evidence="9">
    <location>
        <begin position="9"/>
        <end position="229"/>
    </location>
</feature>
<evidence type="ECO:0000256" key="2">
    <source>
        <dbReference type="ARBA" id="ARBA00022532"/>
    </source>
</evidence>
<keyword evidence="2 7" id="KW-0816">Tricarboxylic acid cycle</keyword>
<name>F8L9M1_SIMNZ</name>
<evidence type="ECO:0000256" key="8">
    <source>
        <dbReference type="PROSITE-ProRule" id="PRU00409"/>
    </source>
</evidence>
<dbReference type="STRING" id="331113.SNE_A16810"/>
<evidence type="ECO:0000256" key="7">
    <source>
        <dbReference type="HAMAP-Rule" id="MF_00558"/>
    </source>
</evidence>
<dbReference type="KEGG" id="sng:SNE_A16810"/>
<dbReference type="Pfam" id="PF00549">
    <property type="entry name" value="Ligase_CoA"/>
    <property type="match status" value="1"/>
</dbReference>
<feature type="binding site" evidence="7">
    <location>
        <begin position="321"/>
        <end position="323"/>
    </location>
    <ligand>
        <name>substrate</name>
        <note>ligand shared with subunit alpha</note>
    </ligand>
</feature>
<dbReference type="eggNOG" id="COG0045">
    <property type="taxonomic scope" value="Bacteria"/>
</dbReference>
<comment type="function">
    <text evidence="7">Succinyl-CoA synthetase functions in the citric acid cycle (TCA), coupling the hydrolysis of succinyl-CoA to the synthesis of either ATP or GTP and thus represents the only step of substrate-level phosphorylation in the TCA. The beta subunit provides nucleotide specificity of the enzyme and binds the substrate succinate, while the binding sites for coenzyme A and phosphate are found in the alpha subunit.</text>
</comment>
<dbReference type="AlphaFoldDB" id="F8L9M1"/>
<dbReference type="GO" id="GO:0005524">
    <property type="term" value="F:ATP binding"/>
    <property type="evidence" value="ECO:0007669"/>
    <property type="project" value="UniProtKB-UniRule"/>
</dbReference>
<dbReference type="InterPro" id="IPR013815">
    <property type="entry name" value="ATP_grasp_subdomain_1"/>
</dbReference>
<dbReference type="OrthoDB" id="9802602at2"/>
<evidence type="ECO:0000259" key="9">
    <source>
        <dbReference type="PROSITE" id="PS50975"/>
    </source>
</evidence>
<keyword evidence="3 7" id="KW-0436">Ligase</keyword>
<dbReference type="Pfam" id="PF08442">
    <property type="entry name" value="ATP-grasp_2"/>
    <property type="match status" value="1"/>
</dbReference>
<feature type="binding site" evidence="7">
    <location>
        <position position="107"/>
    </location>
    <ligand>
        <name>ATP</name>
        <dbReference type="ChEBI" id="CHEBI:30616"/>
    </ligand>
</feature>
<keyword evidence="4 7" id="KW-0479">Metal-binding</keyword>
<dbReference type="Gene3D" id="3.40.50.261">
    <property type="entry name" value="Succinyl-CoA synthetase domains"/>
    <property type="match status" value="1"/>
</dbReference>
<evidence type="ECO:0000256" key="3">
    <source>
        <dbReference type="ARBA" id="ARBA00022598"/>
    </source>
</evidence>
<dbReference type="FunFam" id="3.30.1490.20:FF:000002">
    <property type="entry name" value="Succinate--CoA ligase [ADP-forming] subunit beta"/>
    <property type="match status" value="1"/>
</dbReference>
<comment type="catalytic activity">
    <reaction evidence="7">
        <text>succinate + ATP + CoA = succinyl-CoA + ADP + phosphate</text>
        <dbReference type="Rhea" id="RHEA:17661"/>
        <dbReference type="ChEBI" id="CHEBI:30031"/>
        <dbReference type="ChEBI" id="CHEBI:30616"/>
        <dbReference type="ChEBI" id="CHEBI:43474"/>
        <dbReference type="ChEBI" id="CHEBI:57287"/>
        <dbReference type="ChEBI" id="CHEBI:57292"/>
        <dbReference type="ChEBI" id="CHEBI:456216"/>
        <dbReference type="EC" id="6.2.1.5"/>
    </reaction>
</comment>
<dbReference type="HAMAP" id="MF_00558">
    <property type="entry name" value="Succ_CoA_beta"/>
    <property type="match status" value="1"/>
</dbReference>
<dbReference type="UniPathway" id="UPA00223">
    <property type="reaction ID" value="UER00999"/>
</dbReference>
<dbReference type="Gene3D" id="3.30.470.20">
    <property type="entry name" value="ATP-grasp fold, B domain"/>
    <property type="match status" value="1"/>
</dbReference>
<feature type="binding site" evidence="7">
    <location>
        <begin position="53"/>
        <end position="55"/>
    </location>
    <ligand>
        <name>ATP</name>
        <dbReference type="ChEBI" id="CHEBI:30616"/>
    </ligand>
</feature>
<dbReference type="RefSeq" id="WP_013944024.1">
    <property type="nucleotide sequence ID" value="NC_015713.1"/>
</dbReference>
<dbReference type="InterPro" id="IPR016102">
    <property type="entry name" value="Succinyl-CoA_synth-like"/>
</dbReference>
<dbReference type="GO" id="GO:0006099">
    <property type="term" value="P:tricarboxylic acid cycle"/>
    <property type="evidence" value="ECO:0007669"/>
    <property type="project" value="UniProtKB-UniRule"/>
</dbReference>
<dbReference type="InterPro" id="IPR005809">
    <property type="entry name" value="Succ_CoA_ligase-like_bsu"/>
</dbReference>
<gene>
    <name evidence="7 10" type="primary">sucC</name>
    <name evidence="10" type="ordered locus">SNE_A16810</name>
</gene>
<dbReference type="SUPFAM" id="SSF52210">
    <property type="entry name" value="Succinyl-CoA synthetase domains"/>
    <property type="match status" value="1"/>
</dbReference>
<dbReference type="PIRSF" id="PIRSF001554">
    <property type="entry name" value="SucCS_beta"/>
    <property type="match status" value="1"/>
</dbReference>
<comment type="subunit">
    <text evidence="7">Heterotetramer of two alpha and two beta subunits.</text>
</comment>
<dbReference type="Proteomes" id="UP000000496">
    <property type="component" value="Chromosome gsn.131"/>
</dbReference>
<dbReference type="GO" id="GO:0004775">
    <property type="term" value="F:succinate-CoA ligase (ADP-forming) activity"/>
    <property type="evidence" value="ECO:0007669"/>
    <property type="project" value="UniProtKB-UniRule"/>
</dbReference>
<dbReference type="PANTHER" id="PTHR11815">
    <property type="entry name" value="SUCCINYL-COA SYNTHETASE BETA CHAIN"/>
    <property type="match status" value="1"/>
</dbReference>
<keyword evidence="11" id="KW-1185">Reference proteome</keyword>
<feature type="binding site" evidence="7">
    <location>
        <position position="46"/>
    </location>
    <ligand>
        <name>ATP</name>
        <dbReference type="ChEBI" id="CHEBI:30616"/>
    </ligand>
</feature>
<organism evidence="10 11">
    <name type="scientific">Simkania negevensis (strain ATCC VR-1471 / DSM 27360 / Z)</name>
    <dbReference type="NCBI Taxonomy" id="331113"/>
    <lineage>
        <taxon>Bacteria</taxon>
        <taxon>Pseudomonadati</taxon>
        <taxon>Chlamydiota</taxon>
        <taxon>Chlamydiia</taxon>
        <taxon>Parachlamydiales</taxon>
        <taxon>Simkaniaceae</taxon>
        <taxon>Simkania</taxon>
    </lineage>
</organism>
<keyword evidence="7 8" id="KW-0067">ATP-binding</keyword>
<proteinExistence type="inferred from homology"/>
<dbReference type="HOGENOM" id="CLU_037430_0_2_0"/>
<feature type="binding site" evidence="7">
    <location>
        <position position="102"/>
    </location>
    <ligand>
        <name>ATP</name>
        <dbReference type="ChEBI" id="CHEBI:30616"/>
    </ligand>
</feature>
<dbReference type="EMBL" id="FR872582">
    <property type="protein sequence ID" value="CCB89558.1"/>
    <property type="molecule type" value="Genomic_DNA"/>
</dbReference>
<comment type="pathway">
    <text evidence="7">Carbohydrate metabolism; tricarboxylic acid cycle; succinate from succinyl-CoA (ligase route): step 1/1.</text>
</comment>
<dbReference type="Gene3D" id="3.30.1490.20">
    <property type="entry name" value="ATP-grasp fold, A domain"/>
    <property type="match status" value="1"/>
</dbReference>
<sequence length="386" mass="41252">MNTHEYQAKEVLKKYGMPIPAFGVAASVGEAEQVVQLLGLKQAVVKIQVHAGGRGKAGGVKFAKSKDEIVKICKDLIGMKMVNNQTGPQGIVAHKVLITDPVDIAKEYYLGAIIDRENAVPILIASPEGGMEIEEVAEKTPEKILKLPIQLDGTVRSYHLVRLANFMGWKGDTAKQGMKTAKALAKAFIETDADLLEINPLVETPDGDIWAVDAKLSVDDNALFRQKEIASYFDPSQISSNEVTAKEYDLAYISLEGDIGCMVNGAGLAMATMDIIHHYGGKPANFLDVGGSADKEKVAEGCKIILADPNVKAILVNIFGGIMNCATIAEGVIAAAKELGIKVPLIVRLEGTNVEQGRKILEESSLKIISATGMADAAEKAVQSIK</sequence>
<feature type="binding site" evidence="7">
    <location>
        <position position="199"/>
    </location>
    <ligand>
        <name>Mg(2+)</name>
        <dbReference type="ChEBI" id="CHEBI:18420"/>
    </ligand>
</feature>
<dbReference type="GO" id="GO:0000287">
    <property type="term" value="F:magnesium ion binding"/>
    <property type="evidence" value="ECO:0007669"/>
    <property type="project" value="UniProtKB-UniRule"/>
</dbReference>
<evidence type="ECO:0000256" key="5">
    <source>
        <dbReference type="ARBA" id="ARBA00022741"/>
    </source>
</evidence>
<comment type="cofactor">
    <cofactor evidence="7">
        <name>Mg(2+)</name>
        <dbReference type="ChEBI" id="CHEBI:18420"/>
    </cofactor>
    <text evidence="7">Binds 1 Mg(2+) ion per subunit.</text>
</comment>
<dbReference type="GO" id="GO:0042709">
    <property type="term" value="C:succinate-CoA ligase complex"/>
    <property type="evidence" value="ECO:0007669"/>
    <property type="project" value="UniProtKB-ARBA"/>
</dbReference>
<dbReference type="SUPFAM" id="SSF56059">
    <property type="entry name" value="Glutathione synthetase ATP-binding domain-like"/>
    <property type="match status" value="1"/>
</dbReference>
<feature type="binding site" evidence="7">
    <location>
        <position position="264"/>
    </location>
    <ligand>
        <name>substrate</name>
        <note>ligand shared with subunit alpha</note>
    </ligand>
</feature>
<dbReference type="NCBIfam" id="TIGR01016">
    <property type="entry name" value="sucCoAbeta"/>
    <property type="match status" value="1"/>
</dbReference>
<dbReference type="GO" id="GO:0006104">
    <property type="term" value="P:succinyl-CoA metabolic process"/>
    <property type="evidence" value="ECO:0007669"/>
    <property type="project" value="TreeGrafter"/>
</dbReference>